<keyword evidence="3" id="KW-1185">Reference proteome</keyword>
<evidence type="ECO:0000256" key="1">
    <source>
        <dbReference type="SAM" id="Phobius"/>
    </source>
</evidence>
<sequence length="130" mass="15100">MHLTVVTQCREPSDIEDPIQWSGSGCDFAVHRFFQEHLHQIDGLHVWSDEGSFNRTRKHRGRDQVGPVGHRRRVPRAGRSFHASRGHGLERMGVGFNFLIVLAAVLFLPIARRAYIFWQHEPRRPEVSRQ</sequence>
<dbReference type="EMBL" id="CAUYUJ010000103">
    <property type="protein sequence ID" value="CAK0788666.1"/>
    <property type="molecule type" value="Genomic_DNA"/>
</dbReference>
<organism evidence="2 3">
    <name type="scientific">Prorocentrum cordatum</name>
    <dbReference type="NCBI Taxonomy" id="2364126"/>
    <lineage>
        <taxon>Eukaryota</taxon>
        <taxon>Sar</taxon>
        <taxon>Alveolata</taxon>
        <taxon>Dinophyceae</taxon>
        <taxon>Prorocentrales</taxon>
        <taxon>Prorocentraceae</taxon>
        <taxon>Prorocentrum</taxon>
    </lineage>
</organism>
<keyword evidence="1" id="KW-0472">Membrane</keyword>
<comment type="caution">
    <text evidence="2">The sequence shown here is derived from an EMBL/GenBank/DDBJ whole genome shotgun (WGS) entry which is preliminary data.</text>
</comment>
<accession>A0ABN9P7I1</accession>
<keyword evidence="1" id="KW-0812">Transmembrane</keyword>
<proteinExistence type="predicted"/>
<gene>
    <name evidence="2" type="ORF">PCOR1329_LOCUS498</name>
</gene>
<evidence type="ECO:0000313" key="3">
    <source>
        <dbReference type="Proteomes" id="UP001189429"/>
    </source>
</evidence>
<name>A0ABN9P7I1_9DINO</name>
<evidence type="ECO:0000313" key="2">
    <source>
        <dbReference type="EMBL" id="CAK0788666.1"/>
    </source>
</evidence>
<protein>
    <submittedName>
        <fullName evidence="2">Uncharacterized protein</fullName>
    </submittedName>
</protein>
<keyword evidence="1" id="KW-1133">Transmembrane helix</keyword>
<feature type="transmembrane region" description="Helical" evidence="1">
    <location>
        <begin position="94"/>
        <end position="115"/>
    </location>
</feature>
<dbReference type="Proteomes" id="UP001189429">
    <property type="component" value="Unassembled WGS sequence"/>
</dbReference>
<reference evidence="2" key="1">
    <citation type="submission" date="2023-10" db="EMBL/GenBank/DDBJ databases">
        <authorList>
            <person name="Chen Y."/>
            <person name="Shah S."/>
            <person name="Dougan E. K."/>
            <person name="Thang M."/>
            <person name="Chan C."/>
        </authorList>
    </citation>
    <scope>NUCLEOTIDE SEQUENCE [LARGE SCALE GENOMIC DNA]</scope>
</reference>